<dbReference type="Proteomes" id="UP000076871">
    <property type="component" value="Unassembled WGS sequence"/>
</dbReference>
<dbReference type="AlphaFoldDB" id="A0A165D6H4"/>
<dbReference type="EMBL" id="KV427638">
    <property type="protein sequence ID" value="KZT04243.1"/>
    <property type="molecule type" value="Genomic_DNA"/>
</dbReference>
<evidence type="ECO:0000313" key="3">
    <source>
        <dbReference type="EMBL" id="KZT04243.1"/>
    </source>
</evidence>
<evidence type="ECO:0000259" key="2">
    <source>
        <dbReference type="Pfam" id="PF13391"/>
    </source>
</evidence>
<keyword evidence="4" id="KW-1185">Reference proteome</keyword>
<protein>
    <recommendedName>
        <fullName evidence="2">HNH nuclease domain-containing protein</fullName>
    </recommendedName>
</protein>
<evidence type="ECO:0000313" key="4">
    <source>
        <dbReference type="Proteomes" id="UP000076871"/>
    </source>
</evidence>
<dbReference type="RefSeq" id="XP_040761983.1">
    <property type="nucleotide sequence ID" value="XM_040907186.1"/>
</dbReference>
<feature type="domain" description="HNH nuclease" evidence="2">
    <location>
        <begin position="104"/>
        <end position="169"/>
    </location>
</feature>
<feature type="compositionally biased region" description="Polar residues" evidence="1">
    <location>
        <begin position="1"/>
        <end position="11"/>
    </location>
</feature>
<evidence type="ECO:0000256" key="1">
    <source>
        <dbReference type="SAM" id="MobiDB-lite"/>
    </source>
</evidence>
<sequence>MDGNTTTSVSRTRVDGGLRRNPSRNKKYVPPAFDSVSPEQPNKRRRKPESLGSKAYTPQKQALQPEMISKSTDTPSGRIHRKPRLSEAEKLQLLDLFPLGELRCIVTLIPPETGLNDVAHIMPRASPDHKLLLVELNIGLLPRSLNVDTSQNLTCMSKDMHSQFDNGHTTWIMLDRVLYWLLQKIILLRTLPLCQRRDHLRLVFEPRIWEYDVISLTDHCPHIVRHNLDAAPEMIDPPYKIRIQSQVHPLFVFINTCAKIKRWEKKDPEWRIPYEHRGVLSSMAYAWNWFWKIPEWIVQAFSDRTKHVFDNFDWDTLEFEGINLSEQSASEDEGDHASSSSRPLCLPIKGHRLSRPVPIRDDATTESSQSPSPPPSPSPNRSRKGCIKCARLVNHRSATEAGLSDSSDFPIMEPPPSATASSAGN</sequence>
<dbReference type="GeneID" id="63824215"/>
<accession>A0A165D6H4</accession>
<feature type="region of interest" description="Disordered" evidence="1">
    <location>
        <begin position="327"/>
        <end position="425"/>
    </location>
</feature>
<reference evidence="3 4" key="1">
    <citation type="journal article" date="2016" name="Mol. Biol. Evol.">
        <title>Comparative Genomics of Early-Diverging Mushroom-Forming Fungi Provides Insights into the Origins of Lignocellulose Decay Capabilities.</title>
        <authorList>
            <person name="Nagy L.G."/>
            <person name="Riley R."/>
            <person name="Tritt A."/>
            <person name="Adam C."/>
            <person name="Daum C."/>
            <person name="Floudas D."/>
            <person name="Sun H."/>
            <person name="Yadav J.S."/>
            <person name="Pangilinan J."/>
            <person name="Larsson K.H."/>
            <person name="Matsuura K."/>
            <person name="Barry K."/>
            <person name="Labutti K."/>
            <person name="Kuo R."/>
            <person name="Ohm R.A."/>
            <person name="Bhattacharya S.S."/>
            <person name="Shirouzu T."/>
            <person name="Yoshinaga Y."/>
            <person name="Martin F.M."/>
            <person name="Grigoriev I.V."/>
            <person name="Hibbett D.S."/>
        </authorList>
    </citation>
    <scope>NUCLEOTIDE SEQUENCE [LARGE SCALE GENOMIC DNA]</scope>
    <source>
        <strain evidence="3 4">93-53</strain>
    </source>
</reference>
<organism evidence="3 4">
    <name type="scientific">Laetiporus sulphureus 93-53</name>
    <dbReference type="NCBI Taxonomy" id="1314785"/>
    <lineage>
        <taxon>Eukaryota</taxon>
        <taxon>Fungi</taxon>
        <taxon>Dikarya</taxon>
        <taxon>Basidiomycota</taxon>
        <taxon>Agaricomycotina</taxon>
        <taxon>Agaricomycetes</taxon>
        <taxon>Polyporales</taxon>
        <taxon>Laetiporus</taxon>
    </lineage>
</organism>
<feature type="region of interest" description="Disordered" evidence="1">
    <location>
        <begin position="1"/>
        <end position="81"/>
    </location>
</feature>
<dbReference type="Pfam" id="PF13391">
    <property type="entry name" value="HNH_2"/>
    <property type="match status" value="1"/>
</dbReference>
<dbReference type="InterPro" id="IPR003615">
    <property type="entry name" value="HNH_nuc"/>
</dbReference>
<proteinExistence type="predicted"/>
<gene>
    <name evidence="3" type="ORF">LAESUDRAFT_715767</name>
</gene>
<dbReference type="InParanoid" id="A0A165D6H4"/>
<name>A0A165D6H4_9APHY</name>